<dbReference type="PANTHER" id="PTHR12790">
    <property type="entry name" value="TRANSCRIPTION INITIATION FACTOR IA RRN3"/>
    <property type="match status" value="1"/>
</dbReference>
<feature type="compositionally biased region" description="Acidic residues" evidence="2">
    <location>
        <begin position="256"/>
        <end position="291"/>
    </location>
</feature>
<dbReference type="GO" id="GO:0001181">
    <property type="term" value="F:RNA polymerase I general transcription initiation factor activity"/>
    <property type="evidence" value="ECO:0007669"/>
    <property type="project" value="InterPro"/>
</dbReference>
<dbReference type="Pfam" id="PF05327">
    <property type="entry name" value="RRN3"/>
    <property type="match status" value="1"/>
</dbReference>
<keyword evidence="3" id="KW-0396">Initiation factor</keyword>
<evidence type="ECO:0000313" key="4">
    <source>
        <dbReference type="Proteomes" id="UP000095728"/>
    </source>
</evidence>
<dbReference type="AlphaFoldDB" id="A0A1E5RHP0"/>
<dbReference type="OrthoDB" id="26970at2759"/>
<dbReference type="STRING" id="56408.A0A1E5RHP0"/>
<proteinExistence type="inferred from homology"/>
<feature type="region of interest" description="Disordered" evidence="2">
    <location>
        <begin position="1"/>
        <end position="25"/>
    </location>
</feature>
<dbReference type="SUPFAM" id="SSF48371">
    <property type="entry name" value="ARM repeat"/>
    <property type="match status" value="1"/>
</dbReference>
<dbReference type="FunCoup" id="A0A1E5RHP0">
    <property type="interactions" value="672"/>
</dbReference>
<protein>
    <submittedName>
        <fullName evidence="3">RNA polymerase I-specific transcription initiation factor RRN3</fullName>
    </submittedName>
</protein>
<sequence>MLASKRAHADNEGSSNGSASKKIKKNVTFDLPSGNQIKEKSGTNPANAAKIHYKYMQSAIDEADQHNDSTAIENLILQIEHHDSHKDKIKPKTFEILLSVLSNNISKVENNSKFNSLVISIINYNKWYKIPSETCVYEYMTFLKILCSSLPKWLAEVLGMLISQLSEVPIKESTYRHHVLMQYFVKVFPTSVNLFTANLSKNFPNKNDTKTRNVNYIENLLKITEYCPEFKFPIWSLIVEKAISIDVELQNELDDLDDDIDALDSDEDDDDDDEDDDDEEDDDENDGEDVDADARDNDAEDGGEEAFMDGDEEYQVELSTNIADLSGKLDYILSVISKNLAHLLDDENLEQGDGINVFNTLMSLFKTHILPTYYTKSIQYLMFHAAQQQPELMDAFLVTLIDISFSPNESMENKIKSLQYVGSFIARAKKLSKSQIMFVSSYLTSWLNRYVIEREIEVDLLPGGMERFKHFYAAFQALCYIFCFRHHYFKVDFTEGKDFAESQSTNDKKSKQANNEESLWECDIDKFFQRMVISKFNPLKFCNENVMLMFAKITQTENLVYCYSIIEKNNSDRLRGIVSANAKGSRNGASLNQSRTVAPIPLADRESGNKGFSLVARQQFIDLQSYFPYDPLFLKKYKRLMHDFYIEWSEVSGDYETDESEEDDDNM</sequence>
<dbReference type="GO" id="GO:0006361">
    <property type="term" value="P:transcription initiation at RNA polymerase I promoter"/>
    <property type="evidence" value="ECO:0007669"/>
    <property type="project" value="InterPro"/>
</dbReference>
<keyword evidence="4" id="KW-1185">Reference proteome</keyword>
<dbReference type="GO" id="GO:0001042">
    <property type="term" value="F:RNA polymerase I core binding"/>
    <property type="evidence" value="ECO:0007669"/>
    <property type="project" value="TreeGrafter"/>
</dbReference>
<dbReference type="InterPro" id="IPR016024">
    <property type="entry name" value="ARM-type_fold"/>
</dbReference>
<dbReference type="PANTHER" id="PTHR12790:SF0">
    <property type="entry name" value="RNA POLYMERASE I-SPECIFIC TRANSCRIPTION INITIATION FACTOR RRN3-RELATED"/>
    <property type="match status" value="1"/>
</dbReference>
<dbReference type="EMBL" id="LPNM01000006">
    <property type="protein sequence ID" value="OEJ86394.1"/>
    <property type="molecule type" value="Genomic_DNA"/>
</dbReference>
<name>A0A1E5RHP0_9ASCO</name>
<dbReference type="Proteomes" id="UP000095728">
    <property type="component" value="Unassembled WGS sequence"/>
</dbReference>
<feature type="compositionally biased region" description="Acidic residues" evidence="2">
    <location>
        <begin position="298"/>
        <end position="310"/>
    </location>
</feature>
<comment type="similarity">
    <text evidence="1">Belongs to the RRN3 family.</text>
</comment>
<reference evidence="4" key="1">
    <citation type="journal article" date="2016" name="Genome Announc.">
        <title>Genome sequences of three species of Hanseniaspora isolated from spontaneous wine fermentations.</title>
        <authorList>
            <person name="Sternes P.R."/>
            <person name="Lee D."/>
            <person name="Kutyna D.R."/>
            <person name="Borneman A.R."/>
        </authorList>
    </citation>
    <scope>NUCLEOTIDE SEQUENCE [LARGE SCALE GENOMIC DNA]</scope>
    <source>
        <strain evidence="4">AWRI3579</strain>
    </source>
</reference>
<feature type="region of interest" description="Disordered" evidence="2">
    <location>
        <begin position="256"/>
        <end position="310"/>
    </location>
</feature>
<dbReference type="InterPro" id="IPR007991">
    <property type="entry name" value="RNA_pol_I_trans_ini_fac_RRN3"/>
</dbReference>
<accession>A0A1E5RHP0</accession>
<gene>
    <name evidence="3" type="ORF">AWRI3579_g1451</name>
</gene>
<evidence type="ECO:0000313" key="3">
    <source>
        <dbReference type="EMBL" id="OEJ86394.1"/>
    </source>
</evidence>
<keyword evidence="3" id="KW-0648">Protein biosynthesis</keyword>
<dbReference type="InParanoid" id="A0A1E5RHP0"/>
<organism evidence="3 4">
    <name type="scientific">Hanseniaspora osmophila</name>
    <dbReference type="NCBI Taxonomy" id="56408"/>
    <lineage>
        <taxon>Eukaryota</taxon>
        <taxon>Fungi</taxon>
        <taxon>Dikarya</taxon>
        <taxon>Ascomycota</taxon>
        <taxon>Saccharomycotina</taxon>
        <taxon>Saccharomycetes</taxon>
        <taxon>Saccharomycodales</taxon>
        <taxon>Saccharomycodaceae</taxon>
        <taxon>Hanseniaspora</taxon>
    </lineage>
</organism>
<evidence type="ECO:0000256" key="1">
    <source>
        <dbReference type="ARBA" id="ARBA00010098"/>
    </source>
</evidence>
<comment type="caution">
    <text evidence="3">The sequence shown here is derived from an EMBL/GenBank/DDBJ whole genome shotgun (WGS) entry which is preliminary data.</text>
</comment>
<evidence type="ECO:0000256" key="2">
    <source>
        <dbReference type="SAM" id="MobiDB-lite"/>
    </source>
</evidence>
<dbReference type="GO" id="GO:0005634">
    <property type="term" value="C:nucleus"/>
    <property type="evidence" value="ECO:0007669"/>
    <property type="project" value="TreeGrafter"/>
</dbReference>
<dbReference type="GO" id="GO:0003743">
    <property type="term" value="F:translation initiation factor activity"/>
    <property type="evidence" value="ECO:0007669"/>
    <property type="project" value="UniProtKB-KW"/>
</dbReference>